<feature type="domain" description="Protein kinase" evidence="4">
    <location>
        <begin position="32"/>
        <end position="364"/>
    </location>
</feature>
<dbReference type="OrthoDB" id="293474at2759"/>
<dbReference type="CDD" id="cd14016">
    <property type="entry name" value="STKc_CK1"/>
    <property type="match status" value="1"/>
</dbReference>
<comment type="caution">
    <text evidence="5">The sequence shown here is derived from an EMBL/GenBank/DDBJ whole genome shotgun (WGS) entry which is preliminary data.</text>
</comment>
<evidence type="ECO:0000256" key="3">
    <source>
        <dbReference type="SAM" id="MobiDB-lite"/>
    </source>
</evidence>
<protein>
    <recommendedName>
        <fullName evidence="2">Casein kinase I</fullName>
        <ecNumber evidence="1">2.7.11.1</ecNumber>
    </recommendedName>
</protein>
<dbReference type="PROSITE" id="PS00108">
    <property type="entry name" value="PROTEIN_KINASE_ST"/>
    <property type="match status" value="1"/>
</dbReference>
<dbReference type="InterPro" id="IPR050235">
    <property type="entry name" value="CK1_Ser-Thr_kinase"/>
</dbReference>
<reference evidence="5" key="1">
    <citation type="submission" date="2021-01" db="EMBL/GenBank/DDBJ databases">
        <authorList>
            <consortium name="Genoscope - CEA"/>
            <person name="William W."/>
        </authorList>
    </citation>
    <scope>NUCLEOTIDE SEQUENCE</scope>
</reference>
<dbReference type="GO" id="GO:0004674">
    <property type="term" value="F:protein serine/threonine kinase activity"/>
    <property type="evidence" value="ECO:0007669"/>
    <property type="project" value="UniProtKB-EC"/>
</dbReference>
<dbReference type="EC" id="2.7.11.1" evidence="1"/>
<dbReference type="FunFam" id="1.10.510.10:FF:001088">
    <property type="entry name" value="Uncharacterized protein"/>
    <property type="match status" value="1"/>
</dbReference>
<evidence type="ECO:0000313" key="6">
    <source>
        <dbReference type="Proteomes" id="UP000689195"/>
    </source>
</evidence>
<feature type="compositionally biased region" description="Low complexity" evidence="3">
    <location>
        <begin position="383"/>
        <end position="397"/>
    </location>
</feature>
<proteinExistence type="predicted"/>
<feature type="region of interest" description="Disordered" evidence="3">
    <location>
        <begin position="326"/>
        <end position="359"/>
    </location>
</feature>
<evidence type="ECO:0000259" key="4">
    <source>
        <dbReference type="PROSITE" id="PS50011"/>
    </source>
</evidence>
<dbReference type="PANTHER" id="PTHR11909">
    <property type="entry name" value="CASEIN KINASE-RELATED"/>
    <property type="match status" value="1"/>
</dbReference>
<evidence type="ECO:0000256" key="1">
    <source>
        <dbReference type="ARBA" id="ARBA00012513"/>
    </source>
</evidence>
<dbReference type="InterPro" id="IPR008271">
    <property type="entry name" value="Ser/Thr_kinase_AS"/>
</dbReference>
<evidence type="ECO:0000256" key="2">
    <source>
        <dbReference type="ARBA" id="ARBA00023860"/>
    </source>
</evidence>
<sequence>MNNQECCYLAQEINQGWNKCYDAINLMINDQYLIKKKISQGSFGVVYVGQDVQTNQYVAIKIEKNDSGSSLEKEAKILQHLNGTLSIPRLYYFGEHKKQMLMVISFLGKDLTYYIRQYKKFSLKCVLLIAEQMLSILENIHLKSVLHRDIKPENILTGRDNDSNIYLVDFGISKFYRDKKGRHINFCENKPFLGTSRYASLGAHKGQELSRRDDLESLGYVLIYLLKGSLPWQVLKLQDAQKIKAVGDMKNTISLHELCSGLPNEFERMIDYARKLDFKATPDYKFLKQMFQHLAHQQNIQDQLRYDWDYTPSSLQVPSSEIAVLKRSRRTTDQEQQDLQQNRKKQASSSTLNGLDGLSGHSFLKTPEQQCRKISLTPAKQKSNSSFNDSFSSCNQSGNQSVIGMPSHQNNLSQLSFFEDHNLLSLALESMSKVTKEQLNQEEHEENNGELSPSPLEVKYLKLKKQSIHVHFKRTLLQIESMNILPPQSSFNQCQ</sequence>
<evidence type="ECO:0000313" key="5">
    <source>
        <dbReference type="EMBL" id="CAD8207767.1"/>
    </source>
</evidence>
<dbReference type="SMART" id="SM00220">
    <property type="entry name" value="S_TKc"/>
    <property type="match status" value="1"/>
</dbReference>
<dbReference type="AlphaFoldDB" id="A0A8S1Y3B6"/>
<keyword evidence="6" id="KW-1185">Reference proteome</keyword>
<dbReference type="InterPro" id="IPR000719">
    <property type="entry name" value="Prot_kinase_dom"/>
</dbReference>
<feature type="region of interest" description="Disordered" evidence="3">
    <location>
        <begin position="378"/>
        <end position="406"/>
    </location>
</feature>
<dbReference type="Pfam" id="PF00069">
    <property type="entry name" value="Pkinase"/>
    <property type="match status" value="1"/>
</dbReference>
<dbReference type="PROSITE" id="PS50011">
    <property type="entry name" value="PROTEIN_KINASE_DOM"/>
    <property type="match status" value="1"/>
</dbReference>
<dbReference type="Proteomes" id="UP000689195">
    <property type="component" value="Unassembled WGS sequence"/>
</dbReference>
<organism evidence="5 6">
    <name type="scientific">Paramecium pentaurelia</name>
    <dbReference type="NCBI Taxonomy" id="43138"/>
    <lineage>
        <taxon>Eukaryota</taxon>
        <taxon>Sar</taxon>
        <taxon>Alveolata</taxon>
        <taxon>Ciliophora</taxon>
        <taxon>Intramacronucleata</taxon>
        <taxon>Oligohymenophorea</taxon>
        <taxon>Peniculida</taxon>
        <taxon>Parameciidae</taxon>
        <taxon>Paramecium</taxon>
    </lineage>
</organism>
<dbReference type="GO" id="GO:0005524">
    <property type="term" value="F:ATP binding"/>
    <property type="evidence" value="ECO:0007669"/>
    <property type="project" value="InterPro"/>
</dbReference>
<dbReference type="EMBL" id="CAJJDO010000148">
    <property type="protein sequence ID" value="CAD8207767.1"/>
    <property type="molecule type" value="Genomic_DNA"/>
</dbReference>
<name>A0A8S1Y3B6_9CILI</name>
<gene>
    <name evidence="5" type="ORF">PPENT_87.1.T1480110</name>
</gene>
<accession>A0A8S1Y3B6</accession>